<dbReference type="AlphaFoldDB" id="A0A061IYY6"/>
<dbReference type="GO" id="GO:0031267">
    <property type="term" value="F:small GTPase binding"/>
    <property type="evidence" value="ECO:0007669"/>
    <property type="project" value="TreeGrafter"/>
</dbReference>
<dbReference type="SMART" id="SM00164">
    <property type="entry name" value="TBC"/>
    <property type="match status" value="1"/>
</dbReference>
<feature type="domain" description="Rab-GAP TBC" evidence="2">
    <location>
        <begin position="88"/>
        <end position="281"/>
    </location>
</feature>
<dbReference type="PROSITE" id="PS50086">
    <property type="entry name" value="TBC_RABGAP"/>
    <property type="match status" value="1"/>
</dbReference>
<dbReference type="InterPro" id="IPR050302">
    <property type="entry name" value="Rab_GAP_TBC_domain"/>
</dbReference>
<evidence type="ECO:0000313" key="3">
    <source>
        <dbReference type="EMBL" id="ESL06247.1"/>
    </source>
</evidence>
<dbReference type="SUPFAM" id="SSF47923">
    <property type="entry name" value="Ypt/Rab-GAP domain of gyp1p"/>
    <property type="match status" value="2"/>
</dbReference>
<comment type="caution">
    <text evidence="3">The sequence shown here is derived from an EMBL/GenBank/DDBJ whole genome shotgun (WGS) entry which is preliminary data.</text>
</comment>
<dbReference type="GO" id="GO:0005096">
    <property type="term" value="F:GTPase activator activity"/>
    <property type="evidence" value="ECO:0007669"/>
    <property type="project" value="TreeGrafter"/>
</dbReference>
<accession>A0A061IYY6</accession>
<dbReference type="Proteomes" id="UP000031737">
    <property type="component" value="Unassembled WGS sequence"/>
</dbReference>
<dbReference type="FunFam" id="1.10.8.270:FF:000016">
    <property type="entry name" value="TBC1 domain family member 2A"/>
    <property type="match status" value="1"/>
</dbReference>
<gene>
    <name evidence="3" type="ORF">TRSC58_06081</name>
</gene>
<proteinExistence type="predicted"/>
<evidence type="ECO:0000256" key="1">
    <source>
        <dbReference type="SAM" id="MobiDB-lite"/>
    </source>
</evidence>
<evidence type="ECO:0000313" key="4">
    <source>
        <dbReference type="Proteomes" id="UP000031737"/>
    </source>
</evidence>
<dbReference type="InterPro" id="IPR000195">
    <property type="entry name" value="Rab-GAP-TBC_dom"/>
</dbReference>
<name>A0A061IYY6_TRYRA</name>
<dbReference type="OrthoDB" id="295078at2759"/>
<feature type="compositionally biased region" description="Polar residues" evidence="1">
    <location>
        <begin position="7"/>
        <end position="24"/>
    </location>
</feature>
<protein>
    <submittedName>
        <fullName evidence="3">Rab-like GTPase activating protein</fullName>
    </submittedName>
</protein>
<sequence length="350" mass="40913">MAKRTSKPNASLSPKPASSSTVRQGVSPASDCVTDRYGFLIDLAKKVEEDNYIRRHPEMPAVQSMWARELERWGSVSYQRKKKLCREGIPQAMRRIVWPVLLDGGDRQGFSRDYYQTLKLRLPSNPELFAVIERDLGRTFPTHRWFVQKDGVGQSKLRGILRAYANLDPEVGYVQGMAFLASTLLLHIEDEENTFWAFFSLMRHPKYSMSAMFSAGFPALYMRFYQLKKLMQKKCQSSLRLIEKFHVTPEIYATQWFLTLFSYQLDFGLLSRIWDMFLCEGWKIIYRVAIALFLLHKKTLRQAKDESELLLALRRMHGVKDADLILRCALHVKFKTAELVRWEAKYWACR</sequence>
<evidence type="ECO:0000259" key="2">
    <source>
        <dbReference type="PROSITE" id="PS50086"/>
    </source>
</evidence>
<dbReference type="PANTHER" id="PTHR47219:SF9">
    <property type="entry name" value="GTPASE ACTIVATING PROTEIN AND CENTROSOME-ASSOCIATED, ISOFORM B"/>
    <property type="match status" value="1"/>
</dbReference>
<reference evidence="3 4" key="1">
    <citation type="submission" date="2013-07" db="EMBL/GenBank/DDBJ databases">
        <authorList>
            <person name="Stoco P.H."/>
            <person name="Wagner G."/>
            <person name="Gerber A."/>
            <person name="Zaha A."/>
            <person name="Thompson C."/>
            <person name="Bartholomeu D.C."/>
            <person name="Luckemeyer D.D."/>
            <person name="Bahia D."/>
            <person name="Loreto E."/>
            <person name="Prestes E.B."/>
            <person name="Lima F.M."/>
            <person name="Rodrigues-Luiz G."/>
            <person name="Vallejo G.A."/>
            <person name="Filho J.F."/>
            <person name="Monteiro K.M."/>
            <person name="Tyler K.M."/>
            <person name="de Almeida L.G."/>
            <person name="Ortiz M.F."/>
            <person name="Siervo M.A."/>
            <person name="de Moraes M.H."/>
            <person name="Cunha O.L."/>
            <person name="Mendonca-Neto R."/>
            <person name="Silva R."/>
            <person name="Teixeira S.M."/>
            <person name="Murta S.M."/>
            <person name="Sincero T.C."/>
            <person name="Mendes T.A."/>
            <person name="Urmenyi T.P."/>
            <person name="Silva V.G."/>
            <person name="da Rocha W.D."/>
            <person name="Andersson B."/>
            <person name="Romanha A.J."/>
            <person name="Steindel M."/>
            <person name="de Vasconcelos A.T."/>
            <person name="Grisard E.C."/>
        </authorList>
    </citation>
    <scope>NUCLEOTIDE SEQUENCE [LARGE SCALE GENOMIC DNA]</scope>
    <source>
        <strain evidence="3 4">SC58</strain>
    </source>
</reference>
<keyword evidence="4" id="KW-1185">Reference proteome</keyword>
<organism evidence="3 4">
    <name type="scientific">Trypanosoma rangeli SC58</name>
    <dbReference type="NCBI Taxonomy" id="429131"/>
    <lineage>
        <taxon>Eukaryota</taxon>
        <taxon>Discoba</taxon>
        <taxon>Euglenozoa</taxon>
        <taxon>Kinetoplastea</taxon>
        <taxon>Metakinetoplastina</taxon>
        <taxon>Trypanosomatida</taxon>
        <taxon>Trypanosomatidae</taxon>
        <taxon>Trypanosoma</taxon>
        <taxon>Herpetosoma</taxon>
    </lineage>
</organism>
<dbReference type="EMBL" id="AUPL01006081">
    <property type="protein sequence ID" value="ESL06247.1"/>
    <property type="molecule type" value="Genomic_DNA"/>
</dbReference>
<dbReference type="PANTHER" id="PTHR47219">
    <property type="entry name" value="RAB GTPASE-ACTIVATING PROTEIN 1-LIKE"/>
    <property type="match status" value="1"/>
</dbReference>
<dbReference type="Gene3D" id="1.10.472.80">
    <property type="entry name" value="Ypt/Rab-GAP domain of gyp1p, domain 3"/>
    <property type="match status" value="1"/>
</dbReference>
<dbReference type="Gene3D" id="1.10.8.270">
    <property type="entry name" value="putative rabgap domain of human tbc1 domain family member 14 like domains"/>
    <property type="match status" value="1"/>
</dbReference>
<dbReference type="InterPro" id="IPR035969">
    <property type="entry name" value="Rab-GAP_TBC_sf"/>
</dbReference>
<dbReference type="Pfam" id="PF00566">
    <property type="entry name" value="RabGAP-TBC"/>
    <property type="match status" value="1"/>
</dbReference>
<feature type="region of interest" description="Disordered" evidence="1">
    <location>
        <begin position="1"/>
        <end position="29"/>
    </location>
</feature>
<dbReference type="VEuPathDB" id="TriTrypDB:TRSC58_06081"/>